<dbReference type="EMBL" id="JAAOCA010000010">
    <property type="protein sequence ID" value="MBD1598979.1"/>
    <property type="molecule type" value="Genomic_DNA"/>
</dbReference>
<evidence type="ECO:0000313" key="6">
    <source>
        <dbReference type="Proteomes" id="UP000805841"/>
    </source>
</evidence>
<dbReference type="SMART" id="SM00052">
    <property type="entry name" value="EAL"/>
    <property type="match status" value="1"/>
</dbReference>
<dbReference type="PANTHER" id="PTHR44757:SF10">
    <property type="entry name" value="MEMBRANE PROTEIN"/>
    <property type="match status" value="1"/>
</dbReference>
<dbReference type="InterPro" id="IPR035965">
    <property type="entry name" value="PAS-like_dom_sf"/>
</dbReference>
<dbReference type="SUPFAM" id="SSF141868">
    <property type="entry name" value="EAL domain-like"/>
    <property type="match status" value="1"/>
</dbReference>
<evidence type="ECO:0000256" key="1">
    <source>
        <dbReference type="ARBA" id="ARBA00022777"/>
    </source>
</evidence>
<evidence type="ECO:0000259" key="2">
    <source>
        <dbReference type="PROSITE" id="PS50112"/>
    </source>
</evidence>
<dbReference type="InterPro" id="IPR001633">
    <property type="entry name" value="EAL_dom"/>
</dbReference>
<dbReference type="SUPFAM" id="SSF55073">
    <property type="entry name" value="Nucleotide cyclase"/>
    <property type="match status" value="1"/>
</dbReference>
<keyword evidence="6" id="KW-1185">Reference proteome</keyword>
<proteinExistence type="predicted"/>
<name>A0ABR7Z0P6_9PSED</name>
<dbReference type="CDD" id="cd01948">
    <property type="entry name" value="EAL"/>
    <property type="match status" value="1"/>
</dbReference>
<evidence type="ECO:0000259" key="3">
    <source>
        <dbReference type="PROSITE" id="PS50883"/>
    </source>
</evidence>
<dbReference type="Pfam" id="PF00563">
    <property type="entry name" value="EAL"/>
    <property type="match status" value="1"/>
</dbReference>
<dbReference type="SUPFAM" id="SSF55785">
    <property type="entry name" value="PYP-like sensor domain (PAS domain)"/>
    <property type="match status" value="1"/>
</dbReference>
<dbReference type="InterPro" id="IPR013656">
    <property type="entry name" value="PAS_4"/>
</dbReference>
<dbReference type="PROSITE" id="PS50887">
    <property type="entry name" value="GGDEF"/>
    <property type="match status" value="1"/>
</dbReference>
<gene>
    <name evidence="5" type="ORF">HAQ05_09705</name>
</gene>
<feature type="domain" description="PAS" evidence="2">
    <location>
        <begin position="296"/>
        <end position="341"/>
    </location>
</feature>
<dbReference type="NCBIfam" id="TIGR00254">
    <property type="entry name" value="GGDEF"/>
    <property type="match status" value="1"/>
</dbReference>
<dbReference type="Pfam" id="PF08448">
    <property type="entry name" value="PAS_4"/>
    <property type="match status" value="1"/>
</dbReference>
<dbReference type="InterPro" id="IPR001610">
    <property type="entry name" value="PAC"/>
</dbReference>
<dbReference type="PROSITE" id="PS50112">
    <property type="entry name" value="PAS"/>
    <property type="match status" value="1"/>
</dbReference>
<evidence type="ECO:0000259" key="4">
    <source>
        <dbReference type="PROSITE" id="PS50887"/>
    </source>
</evidence>
<dbReference type="InterPro" id="IPR000014">
    <property type="entry name" value="PAS"/>
</dbReference>
<dbReference type="InterPro" id="IPR007892">
    <property type="entry name" value="CHASE4"/>
</dbReference>
<dbReference type="InterPro" id="IPR043128">
    <property type="entry name" value="Rev_trsase/Diguanyl_cyclase"/>
</dbReference>
<feature type="domain" description="GGDEF" evidence="4">
    <location>
        <begin position="451"/>
        <end position="584"/>
    </location>
</feature>
<evidence type="ECO:0000313" key="5">
    <source>
        <dbReference type="EMBL" id="MBD1598979.1"/>
    </source>
</evidence>
<dbReference type="Gene3D" id="3.30.70.270">
    <property type="match status" value="1"/>
</dbReference>
<dbReference type="CDD" id="cd00130">
    <property type="entry name" value="PAS"/>
    <property type="match status" value="1"/>
</dbReference>
<dbReference type="PANTHER" id="PTHR44757">
    <property type="entry name" value="DIGUANYLATE CYCLASE DGCP"/>
    <property type="match status" value="1"/>
</dbReference>
<reference evidence="5 6" key="1">
    <citation type="journal article" date="2020" name="Insects">
        <title>Bacteria Belonging to Pseudomonas typographi sp. nov. from the Bark Beetle Ips typographus Have Genomic Potential to Aid in the Host Ecology.</title>
        <authorList>
            <person name="Peral-Aranega E."/>
            <person name="Saati-Santamaria Z."/>
            <person name="Kolarik M."/>
            <person name="Rivas R."/>
            <person name="Garcia-Fraile P."/>
        </authorList>
    </citation>
    <scope>NUCLEOTIDE SEQUENCE [LARGE SCALE GENOMIC DNA]</scope>
    <source>
        <strain evidence="5 6">CA3A</strain>
    </source>
</reference>
<keyword evidence="1" id="KW-0418">Kinase</keyword>
<keyword evidence="1" id="KW-0808">Transferase</keyword>
<dbReference type="Proteomes" id="UP000805841">
    <property type="component" value="Unassembled WGS sequence"/>
</dbReference>
<dbReference type="InterPro" id="IPR000160">
    <property type="entry name" value="GGDEF_dom"/>
</dbReference>
<dbReference type="NCBIfam" id="TIGR00229">
    <property type="entry name" value="sensory_box"/>
    <property type="match status" value="1"/>
</dbReference>
<comment type="caution">
    <text evidence="5">The sequence shown here is derived from an EMBL/GenBank/DDBJ whole genome shotgun (WGS) entry which is preliminary data.</text>
</comment>
<dbReference type="InterPro" id="IPR035919">
    <property type="entry name" value="EAL_sf"/>
</dbReference>
<dbReference type="SMART" id="SM00086">
    <property type="entry name" value="PAC"/>
    <property type="match status" value="1"/>
</dbReference>
<feature type="domain" description="EAL" evidence="3">
    <location>
        <begin position="593"/>
        <end position="845"/>
    </location>
</feature>
<dbReference type="Gene3D" id="3.30.450.20">
    <property type="entry name" value="PAS domain"/>
    <property type="match status" value="1"/>
</dbReference>
<protein>
    <submittedName>
        <fullName evidence="5">EAL domain-containing protein</fullName>
    </submittedName>
</protein>
<dbReference type="Pfam" id="PF05228">
    <property type="entry name" value="CHASE4"/>
    <property type="match status" value="1"/>
</dbReference>
<dbReference type="Gene3D" id="3.20.20.450">
    <property type="entry name" value="EAL domain"/>
    <property type="match status" value="1"/>
</dbReference>
<dbReference type="PROSITE" id="PS50883">
    <property type="entry name" value="EAL"/>
    <property type="match status" value="1"/>
</dbReference>
<dbReference type="InterPro" id="IPR052155">
    <property type="entry name" value="Biofilm_reg_signaling"/>
</dbReference>
<dbReference type="InterPro" id="IPR029787">
    <property type="entry name" value="Nucleotide_cyclase"/>
</dbReference>
<sequence>MPTLAWQSAPHWRRTRRFLVLIGALFATAFLIAGAAVIGIAQGLDHDEIRQGRFYAQKALDIRAANNRTTALSYAVRDGAFQHLVGHIDRAWAYEQNNLGTGVFTQAGFDAVFVIDDQGTQYALYRGQPSARELPAMPDLLSEARAAAPRKQAATRLGLVYGWPALITGAVIQPAGSSAVPTGEGSTVLVLADQLTPAKLLEIGNGYGLAELRLEPGSDSGKGAQLPLPGTGYHLAWTPVAPGAQLLWTVLPSLLAVAAVLALLLGYCFRFVLRASKQIDASFTSLRQSTDALEASEERFRAVAEAASDWIWETDARGRLAYLSNRFAAVTGFAADAWLGRPIEQLLSCDTTPIGPWLATLPDAPATVSNLRCAYRDHSGALRYCRVSARPIVARGNISGFRGTASDITDEVAAHARIQHLSLHDALTGLPNRNLLLRYLEDALTAGQHGPALTLLLVDLDHFKPINDSLGHAAGDAVLMEAGQRLKACSRDLDLVARLGGDEFVLVLCGLEQRFEVDRFCQRLIDSVQQPIEHEGHVLQVGASIGIAQSRLQGYDGHELIRCADIALYQAKASGKGGWRYFAEQMSAQIQHRRQLESELRLAVKNNEFVLHYQPRYQVDRLRIVAVEALVRWNHPVDGLLGPDVFIPLAEQTDLIVPLGRWVLREACETALQWPDALLVSVNLSPAQFLRSDVVADIRDTLVQTGFPARRLELEITENMMLGDIDNALGTLQALKELGVRLNMDDFGTGYSSLGYLRTYPFDSIKIDKRFICAMDGTSGGGDRAVVQAIINLARAMGLKVTAEGVETEQQLAALIKDRCHEVQGFYLSRPVDKAALSILLAQHEVAAANENLRIGRKRRPH</sequence>
<dbReference type="Pfam" id="PF00990">
    <property type="entry name" value="GGDEF"/>
    <property type="match status" value="1"/>
</dbReference>
<dbReference type="RefSeq" id="WP_190419847.1">
    <property type="nucleotide sequence ID" value="NZ_JAAOCA010000010.1"/>
</dbReference>
<dbReference type="SMART" id="SM00091">
    <property type="entry name" value="PAS"/>
    <property type="match status" value="1"/>
</dbReference>
<accession>A0ABR7Z0P6</accession>
<organism evidence="5 6">
    <name type="scientific">Pseudomonas typographi</name>
    <dbReference type="NCBI Taxonomy" id="2715964"/>
    <lineage>
        <taxon>Bacteria</taxon>
        <taxon>Pseudomonadati</taxon>
        <taxon>Pseudomonadota</taxon>
        <taxon>Gammaproteobacteria</taxon>
        <taxon>Pseudomonadales</taxon>
        <taxon>Pseudomonadaceae</taxon>
        <taxon>Pseudomonas</taxon>
    </lineage>
</organism>
<dbReference type="SMART" id="SM00267">
    <property type="entry name" value="GGDEF"/>
    <property type="match status" value="1"/>
</dbReference>
<dbReference type="CDD" id="cd01949">
    <property type="entry name" value="GGDEF"/>
    <property type="match status" value="1"/>
</dbReference>